<dbReference type="GO" id="GO:0030170">
    <property type="term" value="F:pyridoxal phosphate binding"/>
    <property type="evidence" value="ECO:0007669"/>
    <property type="project" value="InterPro"/>
</dbReference>
<dbReference type="EMBL" id="UXAU01000024">
    <property type="protein sequence ID" value="VDC26297.1"/>
    <property type="molecule type" value="Genomic_DNA"/>
</dbReference>
<dbReference type="InterPro" id="IPR000277">
    <property type="entry name" value="Cys/Met-Metab_PyrdxlP-dep_enz"/>
</dbReference>
<dbReference type="InterPro" id="IPR015421">
    <property type="entry name" value="PyrdxlP-dep_Trfase_major"/>
</dbReference>
<dbReference type="GO" id="GO:0003962">
    <property type="term" value="F:cystathionine gamma-synthase activity"/>
    <property type="evidence" value="ECO:0007669"/>
    <property type="project" value="TreeGrafter"/>
</dbReference>
<evidence type="ECO:0000256" key="8">
    <source>
        <dbReference type="PIRSR" id="PIRSR001434-2"/>
    </source>
</evidence>
<evidence type="ECO:0000256" key="6">
    <source>
        <dbReference type="ARBA" id="ARBA00048780"/>
    </source>
</evidence>
<comment type="cofactor">
    <cofactor evidence="1 9">
        <name>pyridoxal 5'-phosphate</name>
        <dbReference type="ChEBI" id="CHEBI:597326"/>
    </cofactor>
</comment>
<evidence type="ECO:0000256" key="7">
    <source>
        <dbReference type="ARBA" id="ARBA00052699"/>
    </source>
</evidence>
<dbReference type="GO" id="GO:0019343">
    <property type="term" value="P:cysteine biosynthetic process via cystathionine"/>
    <property type="evidence" value="ECO:0007669"/>
    <property type="project" value="TreeGrafter"/>
</dbReference>
<dbReference type="AlphaFoldDB" id="A0A3P5XCU7"/>
<protein>
    <recommendedName>
        <fullName evidence="4">homocysteine desulfhydrase</fullName>
        <ecNumber evidence="4">4.4.1.2</ecNumber>
    </recommendedName>
    <alternativeName>
        <fullName evidence="5">Homocysteine desulfhydrase</fullName>
    </alternativeName>
</protein>
<dbReference type="EC" id="4.4.1.2" evidence="4"/>
<evidence type="ECO:0000313" key="10">
    <source>
        <dbReference type="EMBL" id="VDC26297.1"/>
    </source>
</evidence>
<reference evidence="10 11" key="1">
    <citation type="submission" date="2018-11" db="EMBL/GenBank/DDBJ databases">
        <authorList>
            <person name="Criscuolo A."/>
        </authorList>
    </citation>
    <scope>NUCLEOTIDE SEQUENCE [LARGE SCALE GENOMIC DNA]</scope>
    <source>
        <strain evidence="10">AT11b</strain>
    </source>
</reference>
<gene>
    <name evidence="10" type="primary">metB_2</name>
    <name evidence="10" type="ORF">PSET11_01711</name>
</gene>
<comment type="catalytic activity">
    <reaction evidence="6">
        <text>L-homocysteine + H2O = 2-oxobutanoate + hydrogen sulfide + NH4(+) + H(+)</text>
        <dbReference type="Rhea" id="RHEA:14501"/>
        <dbReference type="ChEBI" id="CHEBI:15377"/>
        <dbReference type="ChEBI" id="CHEBI:15378"/>
        <dbReference type="ChEBI" id="CHEBI:16763"/>
        <dbReference type="ChEBI" id="CHEBI:28938"/>
        <dbReference type="ChEBI" id="CHEBI:29919"/>
        <dbReference type="ChEBI" id="CHEBI:58199"/>
        <dbReference type="EC" id="4.4.1.2"/>
    </reaction>
    <physiologicalReaction direction="left-to-right" evidence="6">
        <dbReference type="Rhea" id="RHEA:14502"/>
    </physiologicalReaction>
</comment>
<dbReference type="Gene3D" id="3.40.640.10">
    <property type="entry name" value="Type I PLP-dependent aspartate aminotransferase-like (Major domain)"/>
    <property type="match status" value="1"/>
</dbReference>
<proteinExistence type="inferred from homology"/>
<dbReference type="InterPro" id="IPR015422">
    <property type="entry name" value="PyrdxlP-dep_Trfase_small"/>
</dbReference>
<organism evidence="10 11">
    <name type="scientific">Arthrobacter ulcerisalmonis</name>
    <dbReference type="NCBI Taxonomy" id="2483813"/>
    <lineage>
        <taxon>Bacteria</taxon>
        <taxon>Bacillati</taxon>
        <taxon>Actinomycetota</taxon>
        <taxon>Actinomycetes</taxon>
        <taxon>Micrococcales</taxon>
        <taxon>Micrococcaceae</taxon>
        <taxon>Arthrobacter</taxon>
    </lineage>
</organism>
<dbReference type="FunFam" id="3.40.640.10:FF:000046">
    <property type="entry name" value="Cystathionine gamma-lyase"/>
    <property type="match status" value="1"/>
</dbReference>
<dbReference type="InterPro" id="IPR015424">
    <property type="entry name" value="PyrdxlP-dep_Trfase"/>
</dbReference>
<feature type="modified residue" description="N6-(pyridoxal phosphate)lysine" evidence="8">
    <location>
        <position position="238"/>
    </location>
</feature>
<dbReference type="GO" id="GO:0005737">
    <property type="term" value="C:cytoplasm"/>
    <property type="evidence" value="ECO:0007669"/>
    <property type="project" value="TreeGrafter"/>
</dbReference>
<accession>A0A3P5XCU7</accession>
<evidence type="ECO:0000256" key="5">
    <source>
        <dbReference type="ARBA" id="ARBA00047199"/>
    </source>
</evidence>
<dbReference type="Gene3D" id="3.90.1150.10">
    <property type="entry name" value="Aspartate Aminotransferase, domain 1"/>
    <property type="match status" value="1"/>
</dbReference>
<evidence type="ECO:0000313" key="11">
    <source>
        <dbReference type="Proteomes" id="UP000280861"/>
    </source>
</evidence>
<dbReference type="GO" id="GO:0018826">
    <property type="term" value="F:methionine gamma-lyase activity"/>
    <property type="evidence" value="ECO:0007669"/>
    <property type="project" value="UniProtKB-EC"/>
</dbReference>
<evidence type="ECO:0000256" key="2">
    <source>
        <dbReference type="ARBA" id="ARBA00009077"/>
    </source>
</evidence>
<evidence type="ECO:0000256" key="1">
    <source>
        <dbReference type="ARBA" id="ARBA00001933"/>
    </source>
</evidence>
<comment type="similarity">
    <text evidence="2 9">Belongs to the trans-sulfuration enzymes family.</text>
</comment>
<dbReference type="Proteomes" id="UP000280861">
    <property type="component" value="Unassembled WGS sequence"/>
</dbReference>
<comment type="catalytic activity">
    <reaction evidence="7">
        <text>L-methionine + H2O = methanethiol + 2-oxobutanoate + NH4(+)</text>
        <dbReference type="Rhea" id="RHEA:23800"/>
        <dbReference type="ChEBI" id="CHEBI:15377"/>
        <dbReference type="ChEBI" id="CHEBI:16007"/>
        <dbReference type="ChEBI" id="CHEBI:16763"/>
        <dbReference type="ChEBI" id="CHEBI:28938"/>
        <dbReference type="ChEBI" id="CHEBI:57844"/>
        <dbReference type="EC" id="4.4.1.11"/>
    </reaction>
    <physiologicalReaction direction="left-to-right" evidence="7">
        <dbReference type="Rhea" id="RHEA:23801"/>
    </physiologicalReaction>
</comment>
<evidence type="ECO:0000256" key="4">
    <source>
        <dbReference type="ARBA" id="ARBA00047175"/>
    </source>
</evidence>
<dbReference type="PANTHER" id="PTHR11808">
    <property type="entry name" value="TRANS-SULFURATION ENZYME FAMILY MEMBER"/>
    <property type="match status" value="1"/>
</dbReference>
<keyword evidence="11" id="KW-1185">Reference proteome</keyword>
<dbReference type="Pfam" id="PF01053">
    <property type="entry name" value="Cys_Met_Meta_PP"/>
    <property type="match status" value="1"/>
</dbReference>
<name>A0A3P5XCU7_9MICC</name>
<dbReference type="GO" id="GO:0004123">
    <property type="term" value="F:cystathionine gamma-lyase activity"/>
    <property type="evidence" value="ECO:0007669"/>
    <property type="project" value="TreeGrafter"/>
</dbReference>
<evidence type="ECO:0000256" key="9">
    <source>
        <dbReference type="RuleBase" id="RU362118"/>
    </source>
</evidence>
<keyword evidence="10" id="KW-0808">Transferase</keyword>
<dbReference type="GO" id="GO:0047982">
    <property type="term" value="F:homocysteine desulfhydrase activity"/>
    <property type="evidence" value="ECO:0007669"/>
    <property type="project" value="UniProtKB-EC"/>
</dbReference>
<dbReference type="PIRSF" id="PIRSF001434">
    <property type="entry name" value="CGS"/>
    <property type="match status" value="1"/>
</dbReference>
<sequence length="422" mass="44621">MWMTERVRAFSRIRAGQYAFRMSLSEQQLAALSAETLVVAAARPPRERDEPVNPPIVLSSTYFGTGPLADGDRGYGRYSNPTWDPFEEALGQLEGAELPGLLYASGLAAVSSALSLIPAGGVLVMPTHSYSGTLVMAGELAQKGFIELRQVDIADTEAVVAALADAPGSQGGDGSRPASMLWLESPTNPMLGIAEVEALAAAAHRAGAIVVTDNTFSTPLGQQPLKLGSDVVLHSVTKYLAGHSDVVLGALVTSNPDLRAALLHHRTIHGGIAGPFEAWLALRGLRTLALRVARSQESAQTVAERLEAHPLIGTVLFPGLPTHPGHDRAKAQMTGFGSIVCIQLAPVPGVSAADAADHLVRALELWLQATSLGGVESLIERRRRHAAEPVSVPEDLIRLSVGVENVEDLWADLTQALDRLKG</sequence>
<keyword evidence="3 8" id="KW-0663">Pyridoxal phosphate</keyword>
<dbReference type="PANTHER" id="PTHR11808:SF15">
    <property type="entry name" value="CYSTATHIONINE GAMMA-LYASE"/>
    <property type="match status" value="1"/>
</dbReference>
<dbReference type="GO" id="GO:0019346">
    <property type="term" value="P:transsulfuration"/>
    <property type="evidence" value="ECO:0007669"/>
    <property type="project" value="InterPro"/>
</dbReference>
<evidence type="ECO:0000256" key="3">
    <source>
        <dbReference type="ARBA" id="ARBA00022898"/>
    </source>
</evidence>
<dbReference type="SUPFAM" id="SSF53383">
    <property type="entry name" value="PLP-dependent transferases"/>
    <property type="match status" value="1"/>
</dbReference>